<dbReference type="SMART" id="SM00150">
    <property type="entry name" value="SPEC"/>
    <property type="match status" value="16"/>
</dbReference>
<dbReference type="PANTHER" id="PTHR23169:SF25">
    <property type="entry name" value="MICROTUBULE-ACTIN CROSS-LINKING FACTOR 1, ISOFORMS 1_2_3_4_5"/>
    <property type="match status" value="1"/>
</dbReference>
<dbReference type="EMBL" id="RJVU01057109">
    <property type="protein sequence ID" value="ROK35846.1"/>
    <property type="molecule type" value="Genomic_DNA"/>
</dbReference>
<feature type="region of interest" description="Disordered" evidence="6">
    <location>
        <begin position="881"/>
        <end position="940"/>
    </location>
</feature>
<feature type="compositionally biased region" description="Polar residues" evidence="6">
    <location>
        <begin position="3265"/>
        <end position="3274"/>
    </location>
</feature>
<dbReference type="GO" id="GO:0005882">
    <property type="term" value="C:intermediate filament"/>
    <property type="evidence" value="ECO:0007669"/>
    <property type="project" value="TreeGrafter"/>
</dbReference>
<keyword evidence="10" id="KW-1185">Reference proteome</keyword>
<feature type="compositionally biased region" description="Basic and acidic residues" evidence="6">
    <location>
        <begin position="485"/>
        <end position="498"/>
    </location>
</feature>
<dbReference type="GO" id="GO:0045296">
    <property type="term" value="F:cadherin binding"/>
    <property type="evidence" value="ECO:0007669"/>
    <property type="project" value="TreeGrafter"/>
</dbReference>
<dbReference type="Gene3D" id="1.10.238.10">
    <property type="entry name" value="EF-hand"/>
    <property type="match status" value="1"/>
</dbReference>
<dbReference type="FunFam" id="1.20.58.60:FF:000021">
    <property type="entry name" value="Microtubule-actin cross-linking factor 1"/>
    <property type="match status" value="1"/>
</dbReference>
<feature type="compositionally biased region" description="Basic and acidic residues" evidence="6">
    <location>
        <begin position="341"/>
        <end position="355"/>
    </location>
</feature>
<dbReference type="GO" id="GO:0032886">
    <property type="term" value="P:regulation of microtubule-based process"/>
    <property type="evidence" value="ECO:0007669"/>
    <property type="project" value="TreeGrafter"/>
</dbReference>
<dbReference type="GO" id="GO:0005737">
    <property type="term" value="C:cytoplasm"/>
    <property type="evidence" value="ECO:0007669"/>
    <property type="project" value="TreeGrafter"/>
</dbReference>
<feature type="compositionally biased region" description="Polar residues" evidence="6">
    <location>
        <begin position="529"/>
        <end position="539"/>
    </location>
</feature>
<evidence type="ECO:0000256" key="4">
    <source>
        <dbReference type="ARBA" id="ARBA00022837"/>
    </source>
</evidence>
<dbReference type="FunFam" id="1.20.58.60:FF:000016">
    <property type="entry name" value="Microtubule-actin cross-linking factor 1"/>
    <property type="match status" value="1"/>
</dbReference>
<dbReference type="PROSITE" id="PS00018">
    <property type="entry name" value="EF_HAND_1"/>
    <property type="match status" value="2"/>
</dbReference>
<dbReference type="FunFam" id="1.20.58.60:FF:000012">
    <property type="entry name" value="Microtubule-actin cross-linking factor 1"/>
    <property type="match status" value="1"/>
</dbReference>
<feature type="compositionally biased region" description="Basic and acidic residues" evidence="6">
    <location>
        <begin position="149"/>
        <end position="158"/>
    </location>
</feature>
<keyword evidence="4" id="KW-0106">Calcium</keyword>
<protein>
    <submittedName>
        <fullName evidence="9">Microtubule-actin cross-linking factor 1</fullName>
    </submittedName>
</protein>
<dbReference type="InterPro" id="IPR003108">
    <property type="entry name" value="GAR_dom"/>
</dbReference>
<feature type="compositionally biased region" description="Low complexity" evidence="6">
    <location>
        <begin position="195"/>
        <end position="216"/>
    </location>
</feature>
<feature type="region of interest" description="Disordered" evidence="6">
    <location>
        <begin position="1"/>
        <end position="21"/>
    </location>
</feature>
<feature type="compositionally biased region" description="Basic and acidic residues" evidence="6">
    <location>
        <begin position="927"/>
        <end position="940"/>
    </location>
</feature>
<evidence type="ECO:0000313" key="10">
    <source>
        <dbReference type="Proteomes" id="UP000281406"/>
    </source>
</evidence>
<dbReference type="SUPFAM" id="SSF46966">
    <property type="entry name" value="Spectrin repeat"/>
    <property type="match status" value="12"/>
</dbReference>
<feature type="region of interest" description="Disordered" evidence="6">
    <location>
        <begin position="709"/>
        <end position="767"/>
    </location>
</feature>
<dbReference type="GO" id="GO:0045104">
    <property type="term" value="P:intermediate filament cytoskeleton organization"/>
    <property type="evidence" value="ECO:0007669"/>
    <property type="project" value="InterPro"/>
</dbReference>
<dbReference type="Gene3D" id="3.30.920.20">
    <property type="entry name" value="Gas2-like domain"/>
    <property type="match status" value="1"/>
</dbReference>
<feature type="compositionally biased region" description="Polar residues" evidence="6">
    <location>
        <begin position="3233"/>
        <end position="3250"/>
    </location>
</feature>
<dbReference type="Gene3D" id="1.20.58.60">
    <property type="match status" value="16"/>
</dbReference>
<feature type="region of interest" description="Disordered" evidence="6">
    <location>
        <begin position="48"/>
        <end position="75"/>
    </location>
</feature>
<dbReference type="Pfam" id="PF02187">
    <property type="entry name" value="GAS2"/>
    <property type="match status" value="1"/>
</dbReference>
<feature type="domain" description="EF-hand" evidence="7">
    <location>
        <begin position="2964"/>
        <end position="2999"/>
    </location>
</feature>
<dbReference type="InterPro" id="IPR036534">
    <property type="entry name" value="GAR_dom_sf"/>
</dbReference>
<dbReference type="FunFam" id="1.10.238.10:FF:000013">
    <property type="entry name" value="Microtubule-actin cross-linking factor 1"/>
    <property type="match status" value="1"/>
</dbReference>
<name>A0A3N0XZT4_ANAGA</name>
<evidence type="ECO:0000256" key="2">
    <source>
        <dbReference type="ARBA" id="ARBA00022490"/>
    </source>
</evidence>
<dbReference type="SMART" id="SM00243">
    <property type="entry name" value="GAS2"/>
    <property type="match status" value="1"/>
</dbReference>
<dbReference type="CDD" id="cd00051">
    <property type="entry name" value="EFh"/>
    <property type="match status" value="1"/>
</dbReference>
<dbReference type="InterPro" id="IPR002017">
    <property type="entry name" value="Spectrin_repeat"/>
</dbReference>
<dbReference type="SUPFAM" id="SSF47473">
    <property type="entry name" value="EF-hand"/>
    <property type="match status" value="1"/>
</dbReference>
<feature type="compositionally biased region" description="Low complexity" evidence="6">
    <location>
        <begin position="3293"/>
        <end position="3312"/>
    </location>
</feature>
<dbReference type="FunFam" id="1.20.58.60:FF:000092">
    <property type="entry name" value="microtubule-actin cross-linking factor 1 isoform X2"/>
    <property type="match status" value="1"/>
</dbReference>
<dbReference type="PROSITE" id="PS50222">
    <property type="entry name" value="EF_HAND_2"/>
    <property type="match status" value="2"/>
</dbReference>
<dbReference type="GO" id="GO:0005509">
    <property type="term" value="F:calcium ion binding"/>
    <property type="evidence" value="ECO:0007669"/>
    <property type="project" value="InterPro"/>
</dbReference>
<feature type="compositionally biased region" description="Low complexity" evidence="6">
    <location>
        <begin position="3180"/>
        <end position="3222"/>
    </location>
</feature>
<dbReference type="FunFam" id="1.20.58.60:FF:000008">
    <property type="entry name" value="microtubule-actin cross-linking factor 1"/>
    <property type="match status" value="2"/>
</dbReference>
<feature type="compositionally biased region" description="Polar residues" evidence="6">
    <location>
        <begin position="48"/>
        <end position="57"/>
    </location>
</feature>
<dbReference type="GO" id="GO:0015629">
    <property type="term" value="C:actin cytoskeleton"/>
    <property type="evidence" value="ECO:0007669"/>
    <property type="project" value="TreeGrafter"/>
</dbReference>
<feature type="region of interest" description="Disordered" evidence="6">
    <location>
        <begin position="515"/>
        <end position="568"/>
    </location>
</feature>
<feature type="region of interest" description="Disordered" evidence="6">
    <location>
        <begin position="476"/>
        <end position="498"/>
    </location>
</feature>
<reference evidence="9 10" key="1">
    <citation type="submission" date="2018-10" db="EMBL/GenBank/DDBJ databases">
        <title>Genome assembly for a Yunnan-Guizhou Plateau 3E fish, Anabarilius grahami (Regan), and its evolutionary and genetic applications.</title>
        <authorList>
            <person name="Jiang W."/>
        </authorList>
    </citation>
    <scope>NUCLEOTIDE SEQUENCE [LARGE SCALE GENOMIC DNA]</scope>
    <source>
        <strain evidence="9">AG-KIZ</strain>
        <tissue evidence="9">Muscle</tissue>
    </source>
</reference>
<keyword evidence="3" id="KW-0479">Metal-binding</keyword>
<evidence type="ECO:0000259" key="8">
    <source>
        <dbReference type="PROSITE" id="PS51460"/>
    </source>
</evidence>
<dbReference type="PANTHER" id="PTHR23169">
    <property type="entry name" value="ENVOPLAKIN"/>
    <property type="match status" value="1"/>
</dbReference>
<evidence type="ECO:0000259" key="7">
    <source>
        <dbReference type="PROSITE" id="PS50222"/>
    </source>
</evidence>
<evidence type="ECO:0000256" key="6">
    <source>
        <dbReference type="SAM" id="MobiDB-lite"/>
    </source>
</evidence>
<feature type="compositionally biased region" description="Basic and acidic residues" evidence="6">
    <location>
        <begin position="173"/>
        <end position="189"/>
    </location>
</feature>
<dbReference type="SMART" id="SM00054">
    <property type="entry name" value="EFh"/>
    <property type="match status" value="2"/>
</dbReference>
<dbReference type="InterPro" id="IPR018159">
    <property type="entry name" value="Spectrin/alpha-actinin"/>
</dbReference>
<feature type="domain" description="EF-hand" evidence="7">
    <location>
        <begin position="3000"/>
        <end position="3035"/>
    </location>
</feature>
<dbReference type="GO" id="GO:0005874">
    <property type="term" value="C:microtubule"/>
    <property type="evidence" value="ECO:0007669"/>
    <property type="project" value="TreeGrafter"/>
</dbReference>
<feature type="compositionally biased region" description="Polar residues" evidence="6">
    <location>
        <begin position="891"/>
        <end position="900"/>
    </location>
</feature>
<accession>A0A3N0XZT4</accession>
<dbReference type="FunFam" id="1.20.58.60:FF:000001">
    <property type="entry name" value="Microtubule-actin cross-linking factor 1"/>
    <property type="match status" value="3"/>
</dbReference>
<evidence type="ECO:0000256" key="5">
    <source>
        <dbReference type="ARBA" id="ARBA00023212"/>
    </source>
</evidence>
<dbReference type="GO" id="GO:0005886">
    <property type="term" value="C:plasma membrane"/>
    <property type="evidence" value="ECO:0007669"/>
    <property type="project" value="UniProtKB-SubCell"/>
</dbReference>
<organism evidence="9 10">
    <name type="scientific">Anabarilius grahami</name>
    <name type="common">Kanglang fish</name>
    <name type="synonym">Barilius grahami</name>
    <dbReference type="NCBI Taxonomy" id="495550"/>
    <lineage>
        <taxon>Eukaryota</taxon>
        <taxon>Metazoa</taxon>
        <taxon>Chordata</taxon>
        <taxon>Craniata</taxon>
        <taxon>Vertebrata</taxon>
        <taxon>Euteleostomi</taxon>
        <taxon>Actinopterygii</taxon>
        <taxon>Neopterygii</taxon>
        <taxon>Teleostei</taxon>
        <taxon>Ostariophysi</taxon>
        <taxon>Cypriniformes</taxon>
        <taxon>Xenocyprididae</taxon>
        <taxon>Xenocypridinae</taxon>
        <taxon>Xenocypridinae incertae sedis</taxon>
        <taxon>Anabarilius</taxon>
    </lineage>
</organism>
<comment type="caution">
    <text evidence="9">The sequence shown here is derived from an EMBL/GenBank/DDBJ whole genome shotgun (WGS) entry which is preliminary data.</text>
</comment>
<gene>
    <name evidence="9" type="ORF">DPX16_17589</name>
</gene>
<dbReference type="InterPro" id="IPR043197">
    <property type="entry name" value="Plakin"/>
</dbReference>
<feature type="compositionally biased region" description="Low complexity" evidence="6">
    <location>
        <begin position="555"/>
        <end position="568"/>
    </location>
</feature>
<comment type="subcellular location">
    <subcellularLocation>
        <location evidence="1">Cytoplasm</location>
        <location evidence="1">Cytoskeleton</location>
    </subcellularLocation>
</comment>
<evidence type="ECO:0000313" key="9">
    <source>
        <dbReference type="EMBL" id="ROK35846.1"/>
    </source>
</evidence>
<dbReference type="GO" id="GO:0005198">
    <property type="term" value="F:structural molecule activity"/>
    <property type="evidence" value="ECO:0007669"/>
    <property type="project" value="TreeGrafter"/>
</dbReference>
<sequence length="3367" mass="377085">MGKPLSRPDCLRQNPRCLGKGDDEEAYIEDCYVPQRSIYDTMRINEQIDQGTKLSQPSRSTLGSGGGEGSTLSSNGTLGADIGGVFVARGGPADAGVKKLDERVIFDALKLTGDPQSMSPVGGVGSGVVIPASNSAAVGAAVVTKRRHQGGDKKDNPNRRSWKAFMPPTYPEFAERLELSPGESGEKRLSGAGIPVSPLHPVPSLLASSIPSTSSPPLAPPFSPSPVSSGGPQTSPVSSSPSFTPTVSPIPSHLPHLLRQKQPLQLHSHKLASALQSPSKEPPSETTTFTQSDTPQPSPCVSQQAERKRGEQSKPSPAPKCVRSVSEEPPQMWDTTAARMSDNERDSPLLEHDQDTVPLIPPKPVFCPPTKARTWPRSMRGSKRSLGHGRVLPILPPLPPVLGEESDEESLYLLDPPSPFLQEGEGLNYGGLPLSPCISQEGGEDGLLGWPPPTAGLREKTASELCFEEDERRILEELEEEDEMDKEHEKKEEEERLEMEERNWQAVLKLESSETSGLSWEVEEEESQLQDWETQQLASSGHWPLLTPPVGFGGSEAPSASPCPSSEAGSDELFLELERQCLEEDTDKSTVSEKRDLSHTYEHSDTCDNLLEVKIDQVDARHECDVTELYDEDCAVMSSHDITYHIEPTDQTEPCVTQINQNSPESTQSCFSLEDIGQSQDMKICLPCNSEGNNHEQDDYISYTADADALDSESSGIQTSQQDRTVPSDTIQTVSYERPESDSDLGSGALSDHEQQEDEEVMKQDETSDIHISLQHRLFPPENLNADVECNMNLGIFMTDLEGVEIEDSFHQSPECSVLEDEAESEVRNSHCEAVSHEDAVSSEPAQVTMEMTSDQEGATLNSEKEEISVSMEVFVQEEVSSHEWEVTEAVQGTTSTPKSDASYPQLDSPNISIGSAPPSPLPLSTTKHESRTSGLESKDGDAFVATDSFVYLAVAVPPQYQQDCPPSPSVESAPPSPLPKCCPESEEGAFLSSDSFVYLAAPERLVSDGGSACEDCQDLDSESEEARSGVDFVLGSMTGDSEWDSDGSGLDTVHQQRDQWEQLEPGLLHGLFNEAENQTNSQEGVESCDNDCGATCEARSVEEISPLKHDLDLDTKAVEREQFDSIQPKLQHVNAVGQGLIQSAAKHTDTQALEHDLETTNLRWNSLNKRVAERIAQLQEALLHCGKFQDALEPLLSWLSDTEELIVNQKPPSAEYRVVKAQIQEQKLLQRLLDDRRGTVEMIRAEGERIAATAETQDRDKIQKQLKSLGERWTNLLEKASARQRQLEELQVLALQFHEAVEPLGEWLSATERRLSSAEPMGTQTSKITQQIVRHKALQEEVFSRENDVDHLETLSQSLYPLSSVADRDWLGDRVAAVCNGHTELRDWCDRREAMLEQALANAQLFGEEEVEVLNWLAEVAQRLSEVSVQSYQPELLEQQHKHTLALNEEIISRKKTVDQAIKNGQALLKQTTGEEVLLIQEKLDGIKSRYAEMTAGSSKALRTLEQALQLATRFASSHDDINQWLDGVEAELNNVEPDTTPAYQDRQRELKCVSAEKRLVLDTVNEVGSALLDLVPWRAREGLDRLVADANQRYRQADETITQRYEEAVDAELTWVGETERKLASLGPLSLEPDVTVAQLQVQRAFNIDIIRHKDTVDQLLKTREDILESCSEQQREALKVKTDSLSARYEAVNQNHAERFSALEQAQVLVARFWETYEELEPWLGETETLIAQLPLPAIDTDALRQQQDQMRLLRESISEHKPHIDKLLKIGPQLAELSAQEGATVRQRYNEAERRYINIKEEVKSRATTLDEAVSQSVQFHDKMDPLLETLEGAVQRLRQPPPVAAEVEKIREQLTEHRATGLELDKLLPSFSALCARGEELISRAPHDDPAAQAVRSRLLRLRSLWDEIRQRAEEREGKLQDVQDLAGKFWADMAALLSTLRDSQDIVKELEDPGVDPSLIKQQIEAAEAIKAETDGLREELEIVQTLGADLIFACGETEKPEVKKTIDEMNAAWEGLNRTWRERMERLEEAMTDSVQYQDALQGMFDYLDNAVIKLCDMPAVGTDLSTVKQQIEELKQYKVEVYQQQIDMEKLCHQGELLLRKVSDQTDRDMIQEPLTELRHLWDNLVDKITIRQHKLEGALLALGQFQHALSELQSWLSHTHATLDTQRPISSDPKAIEIELAKHHVLRNDVLSHRSTVETVNRAGSELLESSPGDEINHLRDQLDELNRSWKNLLLKTDERQKLLEAALQQAEGFHGELEEFLQWLRRTESQLSAAKPTGGLPETAREQLQQHMELQAQLTKRGEQYHRLLDKGESILLARGGEDAGPGTTQTQQNLAMLQNKWASLNAKMDDRRGKLEEAVSLATGFQTSLQDTINWLTQAEQTLNMAQPPSLILDTVLFQIDEHKVFVNEVNTHREQVLALEKAGSQLRFASLKQDVVLIKNLLLSVQARWDKLVQRSLDRGRHLDEARKRAKQFHEAWRKLTDWLEEAESRLDSELEISNEPDKIKVQLAKHKEFQKSLGSKQPVYDTTVRSGKAMRDKATLPADTQKLDNLLGEVRDKWDTVCGKSVERQHKLEEALLFSGQFAEALQALVDWLYRVEPQLAEDQPVHGDLDLVSNLMDSHKVFQKELGKRTSSVQALKRSARELMETGRDDTAWVKVQLQELSNRWDTVCALSVSKQTRLQQALKQAEEFRTAVQMLLEWLSEAEQTLRFRGVLPEEVETLQTLLHTHRDFMQTVEEKRVDVNKAASMGEAILAVCHPDCITTIKHWITIIRARFEEVLTWAKQHEQRLETALAELLNNATLLEELLSWLQWAETTLVQRDTEPLPQDIPQLKTLITEHQVFMEEMTRKQPDVDKVTKTYKRKPAEHPSSLSDRRGARKNQQQQQQQHSVQVTGGNPRLTQLCSRWQQVWLLALDRQRKLNDALDRLEELKEFANFDFDVWRKKYMRWMNHKKSRVMDFFRRIDKDQDGKITRQEFIDGILASKFPTSKLEMTAVADIFDRDCDGYIDYYEFVAALHPNKDAYRPTTDADKIEDEVTRQVAQCKCAKRFQVEQIGENKYRFGDSQQLRLVRILRSTVMVRVGGGWMALDEFLVKNDPCRVQHPGLKILRSDSSSSISSRIVTVTPGYFCCRARGRTNLELREKFILPEGATQGLAAFRSRGRRSKPSSRTASPTRSSSSASHSAHSCASLPSAPATPTASSRSSQSQSRGYAKPWLAHSKTPTPTKCQSCPEHSQTPGHEGGSASKLKRPTFHSSRGSLTGENGGTPTVAKPGRSDTKRTPSSTSGPASRAGSRAGSRASSRRGSDASDTSELMETRSACSDTSDTPRRPGAKPSKIPTISKKTPSPKTPAGKK</sequence>
<dbReference type="InterPro" id="IPR002048">
    <property type="entry name" value="EF_hand_dom"/>
</dbReference>
<dbReference type="InterPro" id="IPR018247">
    <property type="entry name" value="EF_Hand_1_Ca_BS"/>
</dbReference>
<feature type="domain" description="GAR" evidence="8">
    <location>
        <begin position="3040"/>
        <end position="3112"/>
    </location>
</feature>
<dbReference type="PROSITE" id="PS51460">
    <property type="entry name" value="GAR"/>
    <property type="match status" value="1"/>
</dbReference>
<dbReference type="Proteomes" id="UP000281406">
    <property type="component" value="Unassembled WGS sequence"/>
</dbReference>
<keyword evidence="2" id="KW-0963">Cytoplasm</keyword>
<keyword evidence="5" id="KW-0206">Cytoskeleton</keyword>
<dbReference type="GO" id="GO:0042060">
    <property type="term" value="P:wound healing"/>
    <property type="evidence" value="ECO:0007669"/>
    <property type="project" value="TreeGrafter"/>
</dbReference>
<dbReference type="SUPFAM" id="SSF143575">
    <property type="entry name" value="GAS2 domain-like"/>
    <property type="match status" value="1"/>
</dbReference>
<dbReference type="OrthoDB" id="10016565at2759"/>
<dbReference type="GO" id="GO:0051893">
    <property type="term" value="P:regulation of focal adhesion assembly"/>
    <property type="evidence" value="ECO:0007669"/>
    <property type="project" value="TreeGrafter"/>
</dbReference>
<evidence type="ECO:0000256" key="1">
    <source>
        <dbReference type="ARBA" id="ARBA00004245"/>
    </source>
</evidence>
<dbReference type="Pfam" id="PF00435">
    <property type="entry name" value="Spectrin"/>
    <property type="match status" value="14"/>
</dbReference>
<feature type="region of interest" description="Disordered" evidence="6">
    <location>
        <begin position="2866"/>
        <end position="2909"/>
    </location>
</feature>
<feature type="region of interest" description="Disordered" evidence="6">
    <location>
        <begin position="963"/>
        <end position="982"/>
    </location>
</feature>
<dbReference type="FunFam" id="3.30.920.20:FF:000002">
    <property type="entry name" value="dystonin isoform X1"/>
    <property type="match status" value="1"/>
</dbReference>
<proteinExistence type="predicted"/>
<feature type="compositionally biased region" description="Polar residues" evidence="6">
    <location>
        <begin position="274"/>
        <end position="304"/>
    </location>
</feature>
<evidence type="ECO:0000256" key="3">
    <source>
        <dbReference type="ARBA" id="ARBA00022723"/>
    </source>
</evidence>
<feature type="compositionally biased region" description="Low complexity" evidence="6">
    <location>
        <begin position="225"/>
        <end position="251"/>
    </location>
</feature>
<dbReference type="Pfam" id="PF13499">
    <property type="entry name" value="EF-hand_7"/>
    <property type="match status" value="1"/>
</dbReference>
<dbReference type="FunFam" id="1.20.58.60:FF:000014">
    <property type="entry name" value="microtubule-actin cross-linking factor 1"/>
    <property type="match status" value="1"/>
</dbReference>
<dbReference type="CDD" id="cd00176">
    <property type="entry name" value="SPEC"/>
    <property type="match status" value="8"/>
</dbReference>
<feature type="compositionally biased region" description="Polar residues" evidence="6">
    <location>
        <begin position="712"/>
        <end position="735"/>
    </location>
</feature>
<feature type="region of interest" description="Disordered" evidence="6">
    <location>
        <begin position="144"/>
        <end position="419"/>
    </location>
</feature>
<dbReference type="InterPro" id="IPR011992">
    <property type="entry name" value="EF-hand-dom_pair"/>
</dbReference>
<dbReference type="GO" id="GO:0008017">
    <property type="term" value="F:microtubule binding"/>
    <property type="evidence" value="ECO:0007669"/>
    <property type="project" value="InterPro"/>
</dbReference>
<feature type="region of interest" description="Disordered" evidence="6">
    <location>
        <begin position="3168"/>
        <end position="3367"/>
    </location>
</feature>